<accession>A0A381UUU2</accession>
<dbReference type="AlphaFoldDB" id="A0A381UUU2"/>
<organism evidence="2">
    <name type="scientific">marine metagenome</name>
    <dbReference type="NCBI Taxonomy" id="408172"/>
    <lineage>
        <taxon>unclassified sequences</taxon>
        <taxon>metagenomes</taxon>
        <taxon>ecological metagenomes</taxon>
    </lineage>
</organism>
<gene>
    <name evidence="2" type="ORF">METZ01_LOCUS84786</name>
</gene>
<dbReference type="InterPro" id="IPR011008">
    <property type="entry name" value="Dimeric_a/b-barrel"/>
</dbReference>
<dbReference type="Gene3D" id="3.30.70.100">
    <property type="match status" value="1"/>
</dbReference>
<evidence type="ECO:0000259" key="1">
    <source>
        <dbReference type="Pfam" id="PF07978"/>
    </source>
</evidence>
<name>A0A381UUU2_9ZZZZ</name>
<dbReference type="Pfam" id="PF07978">
    <property type="entry name" value="NIPSNAP"/>
    <property type="match status" value="1"/>
</dbReference>
<feature type="domain" description="NIPSNAP" evidence="1">
    <location>
        <begin position="38"/>
        <end position="143"/>
    </location>
</feature>
<dbReference type="EMBL" id="UINC01007192">
    <property type="protein sequence ID" value="SVA31932.1"/>
    <property type="molecule type" value="Genomic_DNA"/>
</dbReference>
<evidence type="ECO:0000313" key="2">
    <source>
        <dbReference type="EMBL" id="SVA31932.1"/>
    </source>
</evidence>
<dbReference type="InterPro" id="IPR012577">
    <property type="entry name" value="NIPSNAP"/>
</dbReference>
<sequence>MREVVMMKWKILTILGMTFGLLGTGWGISAQRSESRVFELRMYKTVAGKRTELSDRFRDHTAAMFEQAGMENIGYWTAATGDDTDDTFIYMLGYPSLAARDQMWQVLGENPEFQRLIVAAERSEDRKLVDTIDARMIVPTEYSALR</sequence>
<proteinExistence type="predicted"/>
<protein>
    <recommendedName>
        <fullName evidence="1">NIPSNAP domain-containing protein</fullName>
    </recommendedName>
</protein>
<reference evidence="2" key="1">
    <citation type="submission" date="2018-05" db="EMBL/GenBank/DDBJ databases">
        <authorList>
            <person name="Lanie J.A."/>
            <person name="Ng W.-L."/>
            <person name="Kazmierczak K.M."/>
            <person name="Andrzejewski T.M."/>
            <person name="Davidsen T.M."/>
            <person name="Wayne K.J."/>
            <person name="Tettelin H."/>
            <person name="Glass J.I."/>
            <person name="Rusch D."/>
            <person name="Podicherti R."/>
            <person name="Tsui H.-C.T."/>
            <person name="Winkler M.E."/>
        </authorList>
    </citation>
    <scope>NUCLEOTIDE SEQUENCE</scope>
</reference>
<dbReference type="SUPFAM" id="SSF54909">
    <property type="entry name" value="Dimeric alpha+beta barrel"/>
    <property type="match status" value="1"/>
</dbReference>